<accession>A0A250XDX4</accession>
<dbReference type="Proteomes" id="UP000232323">
    <property type="component" value="Unassembled WGS sequence"/>
</dbReference>
<evidence type="ECO:0000259" key="2">
    <source>
        <dbReference type="Pfam" id="PF07000"/>
    </source>
</evidence>
<dbReference type="PANTHER" id="PTHR13379">
    <property type="entry name" value="UNCHARACTERIZED DUF1308"/>
    <property type="match status" value="1"/>
</dbReference>
<feature type="domain" description="DUF1308" evidence="2">
    <location>
        <begin position="396"/>
        <end position="572"/>
    </location>
</feature>
<proteinExistence type="predicted"/>
<evidence type="ECO:0000256" key="1">
    <source>
        <dbReference type="SAM" id="MobiDB-lite"/>
    </source>
</evidence>
<reference evidence="3 4" key="1">
    <citation type="submission" date="2017-08" db="EMBL/GenBank/DDBJ databases">
        <title>Acidophilic green algal genome provides insights into adaptation to an acidic environment.</title>
        <authorList>
            <person name="Hirooka S."/>
            <person name="Hirose Y."/>
            <person name="Kanesaki Y."/>
            <person name="Higuchi S."/>
            <person name="Fujiwara T."/>
            <person name="Onuma R."/>
            <person name="Era A."/>
            <person name="Ohbayashi R."/>
            <person name="Uzuka A."/>
            <person name="Nozaki H."/>
            <person name="Yoshikawa H."/>
            <person name="Miyagishima S.Y."/>
        </authorList>
    </citation>
    <scope>NUCLEOTIDE SEQUENCE [LARGE SCALE GENOMIC DNA]</scope>
    <source>
        <strain evidence="3 4">NIES-2499</strain>
    </source>
</reference>
<dbReference type="EMBL" id="BEGY01000063">
    <property type="protein sequence ID" value="GAX81285.1"/>
    <property type="molecule type" value="Genomic_DNA"/>
</dbReference>
<keyword evidence="4" id="KW-1185">Reference proteome</keyword>
<dbReference type="Pfam" id="PF07000">
    <property type="entry name" value="DUF1308"/>
    <property type="match status" value="1"/>
</dbReference>
<evidence type="ECO:0000313" key="3">
    <source>
        <dbReference type="EMBL" id="GAX81285.1"/>
    </source>
</evidence>
<evidence type="ECO:0000313" key="4">
    <source>
        <dbReference type="Proteomes" id="UP000232323"/>
    </source>
</evidence>
<comment type="caution">
    <text evidence="3">The sequence shown here is derived from an EMBL/GenBank/DDBJ whole genome shotgun (WGS) entry which is preliminary data.</text>
</comment>
<dbReference type="OrthoDB" id="441890at2759"/>
<gene>
    <name evidence="3" type="ORF">CEUSTIGMA_g8717.t1</name>
</gene>
<sequence length="574" mass="63673">MHTKWEDFEENSTKMIGDPREMWTGLLHTEFKGSLDKMERTPTLQELRDILSCCVEMALDLAKYNANIDNVDRVLRRIRGDLAFVVKCLEASHITDVSEPLKLQQSSEQTESLIITGQSFKDQEIQTLEGQTELQNENVMVREDQKIGADVARSKIQGIVNNIRGFQGELLAAHAAPGVVGLMKRFSISKEEAAQLSSTLSQEDSGSQRKRMRLQPENLGTTTKCPSLDSANASLDSANVSTSFSSSGPMVERPQDDIDRLQSSSTASASGALSDWCTEKLLKGKKKLEVEVDVIAQDGSAWIEVKSQEIFGLESIHWTGAPTVKGLQQQVQELLLVAQCERHWRRWTAPRIVLFFPSGTDDGVKHKLQAMGILVAEGVDALTTLPPAPAAPRVANLDVTTMCALVSEVCHAELEDLRLEAWSERNIHWRECWLEERNESRVMMLIGPTVEAAETLVASVDAINQFMKLLQQFGGPTERVRWEALYERLTIHPSSISAEVKDQLFEPKPGNCSFMTDRVSNLKKVTELQRTVFGLGDALQAVTLTANGSAARSALRQGVILELVVHRAVWLTGL</sequence>
<protein>
    <recommendedName>
        <fullName evidence="2">DUF1308 domain-containing protein</fullName>
    </recommendedName>
</protein>
<feature type="compositionally biased region" description="Low complexity" evidence="1">
    <location>
        <begin position="227"/>
        <end position="239"/>
    </location>
</feature>
<dbReference type="InterPro" id="IPR010733">
    <property type="entry name" value="DUF1308"/>
</dbReference>
<name>A0A250XDX4_9CHLO</name>
<organism evidence="3 4">
    <name type="scientific">Chlamydomonas eustigma</name>
    <dbReference type="NCBI Taxonomy" id="1157962"/>
    <lineage>
        <taxon>Eukaryota</taxon>
        <taxon>Viridiplantae</taxon>
        <taxon>Chlorophyta</taxon>
        <taxon>core chlorophytes</taxon>
        <taxon>Chlorophyceae</taxon>
        <taxon>CS clade</taxon>
        <taxon>Chlamydomonadales</taxon>
        <taxon>Chlamydomonadaceae</taxon>
        <taxon>Chlamydomonas</taxon>
    </lineage>
</organism>
<feature type="compositionally biased region" description="Polar residues" evidence="1">
    <location>
        <begin position="195"/>
        <end position="205"/>
    </location>
</feature>
<feature type="region of interest" description="Disordered" evidence="1">
    <location>
        <begin position="193"/>
        <end position="255"/>
    </location>
</feature>
<dbReference type="PANTHER" id="PTHR13379:SF0">
    <property type="entry name" value="UPF0415 PROTEIN C7ORF25"/>
    <property type="match status" value="1"/>
</dbReference>
<dbReference type="AlphaFoldDB" id="A0A250XDX4"/>